<dbReference type="GO" id="GO:0004888">
    <property type="term" value="F:transmembrane signaling receptor activity"/>
    <property type="evidence" value="ECO:0007669"/>
    <property type="project" value="InterPro"/>
</dbReference>
<dbReference type="STRING" id="485916.Dtox_2743"/>
<proteinExistence type="inferred from homology"/>
<evidence type="ECO:0000313" key="6">
    <source>
        <dbReference type="Proteomes" id="UP000002217"/>
    </source>
</evidence>
<evidence type="ECO:0000256" key="3">
    <source>
        <dbReference type="PROSITE-ProRule" id="PRU00284"/>
    </source>
</evidence>
<reference evidence="5 6" key="1">
    <citation type="journal article" date="2009" name="Stand. Genomic Sci.">
        <title>Complete genome sequence of Desulfotomaculum acetoxidans type strain (5575).</title>
        <authorList>
            <person name="Spring S."/>
            <person name="Lapidus A."/>
            <person name="Schroder M."/>
            <person name="Gleim D."/>
            <person name="Sims D."/>
            <person name="Meincke L."/>
            <person name="Glavina Del Rio T."/>
            <person name="Tice H."/>
            <person name="Copeland A."/>
            <person name="Cheng J.F."/>
            <person name="Lucas S."/>
            <person name="Chen F."/>
            <person name="Nolan M."/>
            <person name="Bruce D."/>
            <person name="Goodwin L."/>
            <person name="Pitluck S."/>
            <person name="Ivanova N."/>
            <person name="Mavromatis K."/>
            <person name="Mikhailova N."/>
            <person name="Pati A."/>
            <person name="Chen A."/>
            <person name="Palaniappan K."/>
            <person name="Land M."/>
            <person name="Hauser L."/>
            <person name="Chang Y.J."/>
            <person name="Jeffries C.D."/>
            <person name="Chain P."/>
            <person name="Saunders E."/>
            <person name="Brettin T."/>
            <person name="Detter J.C."/>
            <person name="Goker M."/>
            <person name="Bristow J."/>
            <person name="Eisen J.A."/>
            <person name="Markowitz V."/>
            <person name="Hugenholtz P."/>
            <person name="Kyrpides N.C."/>
            <person name="Klenk H.P."/>
            <person name="Han C."/>
        </authorList>
    </citation>
    <scope>NUCLEOTIDE SEQUENCE [LARGE SCALE GENOMIC DNA]</scope>
    <source>
        <strain evidence="6">ATCC 49208 / DSM 771 / VKM B-1644</strain>
    </source>
</reference>
<sequence length="394" mass="43787">MLSFFGSREKIAIPRGDIGARMDFSYAIQDFSLAHSELMAFRVTLKVNELAQMANDLAATTEQMSATAEETSATVEQISAGMQHLKAREIENLNKVTALNKLSEEVMLRLNEMVHNATELLVQIKDVDNISQNVSEIADQTNLLSLNAAIEAARAGEHGRGFSVVAEEVRKLSDQTKNAVKEVKTISSQMNNKALYTGDNVTSVKSAFDRYISETTVVAQMTKENLEQVEESAGASENIAQAAQQQAIAMETQARVSSDLAQATDFGEMLKNDAERLTRLLKPHIKGTETEHILSILGARLKDHAEFLRKTIESAGKGVSLISHQECAFGKWYRKEYDKYKNIREYIDIDEPHRLFHEMAKTLAIDSNVINVSKVVDASMDILEAFLKLSEVIE</sequence>
<dbReference type="GO" id="GO:0005886">
    <property type="term" value="C:plasma membrane"/>
    <property type="evidence" value="ECO:0007669"/>
    <property type="project" value="TreeGrafter"/>
</dbReference>
<dbReference type="KEGG" id="dae:Dtox_2743"/>
<evidence type="ECO:0000256" key="2">
    <source>
        <dbReference type="ARBA" id="ARBA00029447"/>
    </source>
</evidence>
<feature type="domain" description="Methyl-accepting transducer" evidence="4">
    <location>
        <begin position="39"/>
        <end position="261"/>
    </location>
</feature>
<dbReference type="PANTHER" id="PTHR43531">
    <property type="entry name" value="PROTEIN ICFG"/>
    <property type="match status" value="1"/>
</dbReference>
<gene>
    <name evidence="5" type="ordered locus">Dtox_2743</name>
</gene>
<dbReference type="PROSITE" id="PS50111">
    <property type="entry name" value="CHEMOTAXIS_TRANSDUC_2"/>
    <property type="match status" value="1"/>
</dbReference>
<protein>
    <submittedName>
        <fullName evidence="5">Methyl-accepting chemotaxis sensory transducer</fullName>
    </submittedName>
</protein>
<keyword evidence="1" id="KW-0145">Chemotaxis</keyword>
<dbReference type="EMBL" id="CP001720">
    <property type="protein sequence ID" value="ACV63521.1"/>
    <property type="molecule type" value="Genomic_DNA"/>
</dbReference>
<keyword evidence="3" id="KW-0807">Transducer</keyword>
<dbReference type="SUPFAM" id="SSF58104">
    <property type="entry name" value="Methyl-accepting chemotaxis protein (MCP) signaling domain"/>
    <property type="match status" value="1"/>
</dbReference>
<evidence type="ECO:0000259" key="4">
    <source>
        <dbReference type="PROSITE" id="PS50111"/>
    </source>
</evidence>
<comment type="similarity">
    <text evidence="2">Belongs to the methyl-accepting chemotaxis (MCP) protein family.</text>
</comment>
<keyword evidence="6" id="KW-1185">Reference proteome</keyword>
<dbReference type="InterPro" id="IPR025991">
    <property type="entry name" value="Chemoreceptor_zinc-bind_dom"/>
</dbReference>
<organism evidence="5 6">
    <name type="scientific">Desulfofarcimen acetoxidans (strain ATCC 49208 / DSM 771 / KCTC 5769 / VKM B-1644 / 5575)</name>
    <name type="common">Desulfotomaculum acetoxidans</name>
    <dbReference type="NCBI Taxonomy" id="485916"/>
    <lineage>
        <taxon>Bacteria</taxon>
        <taxon>Bacillati</taxon>
        <taxon>Bacillota</taxon>
        <taxon>Clostridia</taxon>
        <taxon>Eubacteriales</taxon>
        <taxon>Peptococcaceae</taxon>
        <taxon>Desulfofarcimen</taxon>
    </lineage>
</organism>
<dbReference type="Proteomes" id="UP000002217">
    <property type="component" value="Chromosome"/>
</dbReference>
<dbReference type="HOGENOM" id="CLU_642307_0_0_9"/>
<dbReference type="GO" id="GO:0006935">
    <property type="term" value="P:chemotaxis"/>
    <property type="evidence" value="ECO:0007669"/>
    <property type="project" value="UniProtKB-KW"/>
</dbReference>
<dbReference type="GO" id="GO:0007165">
    <property type="term" value="P:signal transduction"/>
    <property type="evidence" value="ECO:0007669"/>
    <property type="project" value="UniProtKB-KW"/>
</dbReference>
<dbReference type="Pfam" id="PF00015">
    <property type="entry name" value="MCPsignal"/>
    <property type="match status" value="1"/>
</dbReference>
<accession>C8W1Q0</accession>
<dbReference type="Gene3D" id="1.20.120.30">
    <property type="entry name" value="Aspartate receptor, ligand-binding domain"/>
    <property type="match status" value="1"/>
</dbReference>
<evidence type="ECO:0000313" key="5">
    <source>
        <dbReference type="EMBL" id="ACV63521.1"/>
    </source>
</evidence>
<dbReference type="OrthoDB" id="9816519at2"/>
<dbReference type="Pfam" id="PF13682">
    <property type="entry name" value="CZB"/>
    <property type="match status" value="1"/>
</dbReference>
<dbReference type="InterPro" id="IPR004089">
    <property type="entry name" value="MCPsignal_dom"/>
</dbReference>
<dbReference type="PRINTS" id="PR00260">
    <property type="entry name" value="CHEMTRNSDUCR"/>
</dbReference>
<dbReference type="InterPro" id="IPR051310">
    <property type="entry name" value="MCP_chemotaxis"/>
</dbReference>
<dbReference type="InterPro" id="IPR004090">
    <property type="entry name" value="Chemotax_Me-accpt_rcpt"/>
</dbReference>
<evidence type="ECO:0000256" key="1">
    <source>
        <dbReference type="ARBA" id="ARBA00022500"/>
    </source>
</evidence>
<dbReference type="SMART" id="SM00283">
    <property type="entry name" value="MA"/>
    <property type="match status" value="1"/>
</dbReference>
<dbReference type="PANTHER" id="PTHR43531:SF11">
    <property type="entry name" value="METHYL-ACCEPTING CHEMOTAXIS PROTEIN 3"/>
    <property type="match status" value="1"/>
</dbReference>
<dbReference type="eggNOG" id="COG0840">
    <property type="taxonomic scope" value="Bacteria"/>
</dbReference>
<dbReference type="AlphaFoldDB" id="C8W1Q0"/>
<dbReference type="Gene3D" id="1.10.287.950">
    <property type="entry name" value="Methyl-accepting chemotaxis protein"/>
    <property type="match status" value="1"/>
</dbReference>
<name>C8W1Q0_DESAS</name>